<name>A0A1I4EJK1_9GAMM</name>
<dbReference type="PANTHER" id="PTHR43877">
    <property type="entry name" value="AMINOALKYLPHOSPHONATE N-ACETYLTRANSFERASE-RELATED-RELATED"/>
    <property type="match status" value="1"/>
</dbReference>
<feature type="domain" description="N-acetyltransferase" evidence="3">
    <location>
        <begin position="29"/>
        <end position="184"/>
    </location>
</feature>
<evidence type="ECO:0000256" key="1">
    <source>
        <dbReference type="ARBA" id="ARBA00022679"/>
    </source>
</evidence>
<dbReference type="AlphaFoldDB" id="A0A1I4EJK1"/>
<dbReference type="GO" id="GO:0005840">
    <property type="term" value="C:ribosome"/>
    <property type="evidence" value="ECO:0007669"/>
    <property type="project" value="UniProtKB-KW"/>
</dbReference>
<evidence type="ECO:0000313" key="4">
    <source>
        <dbReference type="EMBL" id="SFL05904.1"/>
    </source>
</evidence>
<dbReference type="GO" id="GO:0016747">
    <property type="term" value="F:acyltransferase activity, transferring groups other than amino-acyl groups"/>
    <property type="evidence" value="ECO:0007669"/>
    <property type="project" value="InterPro"/>
</dbReference>
<protein>
    <submittedName>
        <fullName evidence="4">Ribosomal protein S18 acetylase RimI</fullName>
    </submittedName>
</protein>
<dbReference type="InterPro" id="IPR000182">
    <property type="entry name" value="GNAT_dom"/>
</dbReference>
<proteinExistence type="predicted"/>
<dbReference type="Pfam" id="PF00583">
    <property type="entry name" value="Acetyltransf_1"/>
    <property type="match status" value="1"/>
</dbReference>
<dbReference type="PROSITE" id="PS51186">
    <property type="entry name" value="GNAT"/>
    <property type="match status" value="1"/>
</dbReference>
<gene>
    <name evidence="4" type="ORF">SAMN05192579_1135</name>
</gene>
<dbReference type="PANTHER" id="PTHR43877:SF2">
    <property type="entry name" value="AMINOALKYLPHOSPHONATE N-ACETYLTRANSFERASE-RELATED"/>
    <property type="match status" value="1"/>
</dbReference>
<keyword evidence="5" id="KW-1185">Reference proteome</keyword>
<keyword evidence="4" id="KW-0687">Ribonucleoprotein</keyword>
<dbReference type="Gene3D" id="3.40.630.30">
    <property type="match status" value="1"/>
</dbReference>
<organism evidence="4 5">
    <name type="scientific">Rhodanobacter glycinis</name>
    <dbReference type="NCBI Taxonomy" id="582702"/>
    <lineage>
        <taxon>Bacteria</taxon>
        <taxon>Pseudomonadati</taxon>
        <taxon>Pseudomonadota</taxon>
        <taxon>Gammaproteobacteria</taxon>
        <taxon>Lysobacterales</taxon>
        <taxon>Rhodanobacteraceae</taxon>
        <taxon>Rhodanobacter</taxon>
    </lineage>
</organism>
<evidence type="ECO:0000313" key="5">
    <source>
        <dbReference type="Proteomes" id="UP000198725"/>
    </source>
</evidence>
<keyword evidence="2" id="KW-0012">Acyltransferase</keyword>
<evidence type="ECO:0000256" key="2">
    <source>
        <dbReference type="ARBA" id="ARBA00023315"/>
    </source>
</evidence>
<keyword evidence="1" id="KW-0808">Transferase</keyword>
<dbReference type="InterPro" id="IPR016181">
    <property type="entry name" value="Acyl_CoA_acyltransferase"/>
</dbReference>
<dbReference type="SUPFAM" id="SSF55729">
    <property type="entry name" value="Acyl-CoA N-acyltransferases (Nat)"/>
    <property type="match status" value="1"/>
</dbReference>
<dbReference type="Proteomes" id="UP000198725">
    <property type="component" value="Unassembled WGS sequence"/>
</dbReference>
<keyword evidence="4" id="KW-0689">Ribosomal protein</keyword>
<sequence length="193" mass="21801">MTLPLSGLAFPPSREPSTRVPADLRKQGFGVRIAEQRDLGFMRALYETLRAEEMARVAWPEGARQSFLDSQFTLQHRHFTTQFQHAEFLVLEHRGQAVGRLYLLRESPRWLVIDIGLLPAWQGRGIGGALLRQLQRDAQGSHAQGLALHVRLDNGRAHALYVRLGFREQGGVEGLHQRMHWDVPTAVAQLNTA</sequence>
<reference evidence="5" key="1">
    <citation type="submission" date="2016-10" db="EMBL/GenBank/DDBJ databases">
        <authorList>
            <person name="Varghese N."/>
            <person name="Submissions S."/>
        </authorList>
    </citation>
    <scope>NUCLEOTIDE SEQUENCE [LARGE SCALE GENOMIC DNA]</scope>
    <source>
        <strain evidence="5">MO64</strain>
    </source>
</reference>
<dbReference type="InterPro" id="IPR050832">
    <property type="entry name" value="Bact_Acetyltransf"/>
</dbReference>
<accession>A0A1I4EJK1</accession>
<dbReference type="CDD" id="cd04301">
    <property type="entry name" value="NAT_SF"/>
    <property type="match status" value="1"/>
</dbReference>
<dbReference type="EMBL" id="FOSR01000013">
    <property type="protein sequence ID" value="SFL05904.1"/>
    <property type="molecule type" value="Genomic_DNA"/>
</dbReference>
<evidence type="ECO:0000259" key="3">
    <source>
        <dbReference type="PROSITE" id="PS51186"/>
    </source>
</evidence>
<dbReference type="RefSeq" id="WP_092704576.1">
    <property type="nucleotide sequence ID" value="NZ_FOSR01000013.1"/>
</dbReference>